<sequence length="158" mass="18074">MNIQPLFKVQKKYNDSLSINEELDSHKLRVRKNLEFEISLGALASETNCFSYLLKKSRPVNISAIFDKYITCISQVLTLGIDHKYTDLIAVSMAPNDYCLSDQFLNLYIDINDLIAFPSIDHYLTLFEDLLSLGLTLGFSESQIQNQFIKDLDNLVIL</sequence>
<dbReference type="EMBL" id="JADOEF010000001">
    <property type="protein sequence ID" value="MBF7808175.1"/>
    <property type="molecule type" value="Genomic_DNA"/>
</dbReference>
<dbReference type="RefSeq" id="WP_012061213.1">
    <property type="nucleotide sequence ID" value="NZ_BKAK01000146.1"/>
</dbReference>
<evidence type="ECO:0000313" key="4">
    <source>
        <dbReference type="EMBL" id="NRV09054.1"/>
    </source>
</evidence>
<dbReference type="OrthoDB" id="5506143at2"/>
<dbReference type="EMBL" id="JABTDW010000001">
    <property type="protein sequence ID" value="NSB12019.1"/>
    <property type="molecule type" value="Genomic_DNA"/>
</dbReference>
<reference evidence="2" key="3">
    <citation type="submission" date="2020-04" db="EMBL/GenBank/DDBJ databases">
        <authorList>
            <person name="Brown S."/>
        </authorList>
    </citation>
    <scope>NUCLEOTIDE SEQUENCE</scope>
    <source>
        <strain evidence="2">DJ015</strain>
    </source>
</reference>
<dbReference type="EMBL" id="JABAGV010000124">
    <property type="protein sequence ID" value="MBC2477799.1"/>
    <property type="molecule type" value="Genomic_DNA"/>
</dbReference>
<dbReference type="InterPro" id="IPR016947">
    <property type="entry name" value="UCP030140"/>
</dbReference>
<protein>
    <submittedName>
        <fullName evidence="1 4">dUTPase</fullName>
    </submittedName>
    <submittedName>
        <fullName evidence="3">dUTP diphosphatase</fullName>
    </submittedName>
</protein>
<dbReference type="GeneID" id="66348015"/>
<dbReference type="Proteomes" id="UP001194098">
    <property type="component" value="Unassembled WGS sequence"/>
</dbReference>
<dbReference type="Pfam" id="PF08761">
    <property type="entry name" value="dUTPase_2"/>
    <property type="match status" value="1"/>
</dbReference>
<dbReference type="EMBL" id="CP010086">
    <property type="protein sequence ID" value="AJH02246.1"/>
    <property type="molecule type" value="Genomic_DNA"/>
</dbReference>
<evidence type="ECO:0000313" key="2">
    <source>
        <dbReference type="EMBL" id="MBC2477799.1"/>
    </source>
</evidence>
<dbReference type="PIRSF" id="PIRSF030140">
    <property type="entry name" value="UCP030140"/>
    <property type="match status" value="1"/>
</dbReference>
<accession>A0A0B5QN39</accession>
<evidence type="ECO:0000313" key="6">
    <source>
        <dbReference type="Proteomes" id="UP000031866"/>
    </source>
</evidence>
<dbReference type="OMA" id="CFKFWST"/>
<dbReference type="Proteomes" id="UP000822184">
    <property type="component" value="Unassembled WGS sequence"/>
</dbReference>
<evidence type="ECO:0000313" key="5">
    <source>
        <dbReference type="EMBL" id="NSB12019.1"/>
    </source>
</evidence>
<evidence type="ECO:0000313" key="1">
    <source>
        <dbReference type="EMBL" id="AJH02246.1"/>
    </source>
</evidence>
<dbReference type="InterPro" id="IPR014871">
    <property type="entry name" value="dUTPase/dCTP_pyrophosphatase"/>
</dbReference>
<dbReference type="STRING" id="1520.LF65_05741"/>
<dbReference type="AlphaFoldDB" id="A0A0B5QN39"/>
<proteinExistence type="predicted"/>
<reference evidence="2" key="6">
    <citation type="journal article" date="2022" name="Nat. Biotechnol.">
        <title>Carbon-negative production of acetone and isopropanol by gas fermentation at industrial pilot scale.</title>
        <authorList>
            <person name="Liew F.E."/>
            <person name="Nogle R."/>
            <person name="Abdalla T."/>
            <person name="Rasor B.J."/>
            <person name="Canter C."/>
            <person name="Jensen R.O."/>
            <person name="Wang L."/>
            <person name="Strutz J."/>
            <person name="Chirania P."/>
            <person name="De Tissera S."/>
            <person name="Mueller A.P."/>
            <person name="Ruan Z."/>
            <person name="Gao A."/>
            <person name="Tran L."/>
            <person name="Engle N.L."/>
            <person name="Bromley J.C."/>
            <person name="Daniell J."/>
            <person name="Conrado R."/>
            <person name="Tschaplinski T.J."/>
            <person name="Giannone R.J."/>
            <person name="Hettich R.L."/>
            <person name="Karim A.S."/>
            <person name="Simpson S.D."/>
            <person name="Brown S.D."/>
            <person name="Leang C."/>
            <person name="Jewett M.C."/>
            <person name="Kopke M."/>
        </authorList>
    </citation>
    <scope>NUCLEOTIDE SEQUENCE</scope>
    <source>
        <strain evidence="2">DJ015</strain>
    </source>
</reference>
<dbReference type="SUPFAM" id="SSF101386">
    <property type="entry name" value="all-alpha NTP pyrophosphatases"/>
    <property type="match status" value="1"/>
</dbReference>
<reference evidence="6" key="1">
    <citation type="submission" date="2014-12" db="EMBL/GenBank/DDBJ databases">
        <title>Genome sequence of Clostridium beijerinckii strain 59B.</title>
        <authorList>
            <person name="Little G.T."/>
            <person name="Minton N.P."/>
        </authorList>
    </citation>
    <scope>NUCLEOTIDE SEQUENCE [LARGE SCALE GENOMIC DNA]</scope>
    <source>
        <strain evidence="6">59B</strain>
    </source>
</reference>
<gene>
    <name evidence="5" type="ORF">BCD95_000278</name>
    <name evidence="4" type="ORF">DFH45_002017</name>
    <name evidence="2" type="ORF">HGI39_24560</name>
    <name evidence="3" type="ORF">IS491_05750</name>
    <name evidence="1" type="ORF">LF65_05741</name>
</gene>
<reference evidence="1" key="2">
    <citation type="submission" date="2016-02" db="EMBL/GenBank/DDBJ databases">
        <title>Genome sequence of Clostridium beijerinckii strain 59B.</title>
        <authorList>
            <person name="Little G.T."/>
            <person name="Minton N.P."/>
        </authorList>
    </citation>
    <scope>NUCLEOTIDE SEQUENCE</scope>
    <source>
        <strain evidence="1">NCIMB 14988</strain>
    </source>
</reference>
<reference evidence="5" key="4">
    <citation type="submission" date="2020-06" db="EMBL/GenBank/DDBJ databases">
        <title>Genomic insights into acetone-butanol-ethanol (ABE) fermentation by sequencing solventogenic clostridia strains.</title>
        <authorList>
            <person name="Brown S."/>
        </authorList>
    </citation>
    <scope>NUCLEOTIDE SEQUENCE</scope>
    <source>
        <strain evidence="5">DJ123</strain>
        <strain evidence="4">DJ126</strain>
    </source>
</reference>
<evidence type="ECO:0000313" key="3">
    <source>
        <dbReference type="EMBL" id="MBF7808175.1"/>
    </source>
</evidence>
<dbReference type="KEGG" id="cbei:LF65_05741"/>
<organism evidence="1 6">
    <name type="scientific">Clostridium beijerinckii</name>
    <name type="common">Clostridium MP</name>
    <dbReference type="NCBI Taxonomy" id="1520"/>
    <lineage>
        <taxon>Bacteria</taxon>
        <taxon>Bacillati</taxon>
        <taxon>Bacillota</taxon>
        <taxon>Clostridia</taxon>
        <taxon>Eubacteriales</taxon>
        <taxon>Clostridiaceae</taxon>
        <taxon>Clostridium</taxon>
    </lineage>
</organism>
<dbReference type="EMBL" id="JABSXK010000001">
    <property type="protein sequence ID" value="NRV09054.1"/>
    <property type="molecule type" value="Genomic_DNA"/>
</dbReference>
<reference evidence="3" key="5">
    <citation type="submission" date="2020-11" db="EMBL/GenBank/DDBJ databases">
        <authorList>
            <person name="Thieme N."/>
            <person name="Liebl W."/>
            <person name="Zverlov V."/>
        </authorList>
    </citation>
    <scope>NUCLEOTIDE SEQUENCE</scope>
    <source>
        <strain evidence="3">NT08</strain>
    </source>
</reference>
<name>A0A0B5QN39_CLOBE</name>
<dbReference type="Proteomes" id="UP000031866">
    <property type="component" value="Chromosome"/>
</dbReference>
<dbReference type="Proteomes" id="UP000821656">
    <property type="component" value="Unassembled WGS sequence"/>
</dbReference>
<dbReference type="Proteomes" id="UP000631418">
    <property type="component" value="Unassembled WGS sequence"/>
</dbReference>